<proteinExistence type="inferred from homology"/>
<evidence type="ECO:0000256" key="6">
    <source>
        <dbReference type="ARBA" id="ARBA00022917"/>
    </source>
</evidence>
<dbReference type="GO" id="GO:0004830">
    <property type="term" value="F:tryptophan-tRNA ligase activity"/>
    <property type="evidence" value="ECO:0007669"/>
    <property type="project" value="UniProtKB-UniRule"/>
</dbReference>
<dbReference type="GO" id="GO:0006436">
    <property type="term" value="P:tryptophanyl-tRNA aminoacylation"/>
    <property type="evidence" value="ECO:0007669"/>
    <property type="project" value="UniProtKB-UniRule"/>
</dbReference>
<dbReference type="Gene3D" id="3.40.50.620">
    <property type="entry name" value="HUPs"/>
    <property type="match status" value="1"/>
</dbReference>
<keyword evidence="6 10" id="KW-0648">Protein biosynthesis</keyword>
<dbReference type="PANTHER" id="PTHR43766:SF1">
    <property type="entry name" value="TRYPTOPHAN--TRNA LIGASE, MITOCHONDRIAL"/>
    <property type="match status" value="1"/>
</dbReference>
<dbReference type="CDD" id="cd00806">
    <property type="entry name" value="TrpRS_core"/>
    <property type="match status" value="1"/>
</dbReference>
<name>A0A420DXA5_9FLAO</name>
<dbReference type="EMBL" id="RAQJ01000001">
    <property type="protein sequence ID" value="RKE98880.1"/>
    <property type="molecule type" value="Genomic_DNA"/>
</dbReference>
<dbReference type="NCBIfam" id="TIGR00233">
    <property type="entry name" value="trpS"/>
    <property type="match status" value="1"/>
</dbReference>
<keyword evidence="4 10" id="KW-0547">Nucleotide-binding</keyword>
<evidence type="ECO:0000256" key="3">
    <source>
        <dbReference type="ARBA" id="ARBA00022598"/>
    </source>
</evidence>
<dbReference type="Proteomes" id="UP000284892">
    <property type="component" value="Unassembled WGS sequence"/>
</dbReference>
<dbReference type="GO" id="GO:0005524">
    <property type="term" value="F:ATP binding"/>
    <property type="evidence" value="ECO:0007669"/>
    <property type="project" value="UniProtKB-KW"/>
</dbReference>
<dbReference type="InterPro" id="IPR002306">
    <property type="entry name" value="Trp-tRNA-ligase"/>
</dbReference>
<dbReference type="PRINTS" id="PR01039">
    <property type="entry name" value="TRNASYNTHTRP"/>
</dbReference>
<dbReference type="AlphaFoldDB" id="A0A420DXA5"/>
<protein>
    <recommendedName>
        <fullName evidence="2 9">Tryptophan--tRNA ligase</fullName>
        <ecNumber evidence="2 9">6.1.1.2</ecNumber>
    </recommendedName>
</protein>
<evidence type="ECO:0000256" key="10">
    <source>
        <dbReference type="RuleBase" id="RU363036"/>
    </source>
</evidence>
<comment type="similarity">
    <text evidence="1 10">Belongs to the class-I aminoacyl-tRNA synthetase family.</text>
</comment>
<dbReference type="InterPro" id="IPR002305">
    <property type="entry name" value="aa-tRNA-synth_Ic"/>
</dbReference>
<dbReference type="Pfam" id="PF00579">
    <property type="entry name" value="tRNA-synt_1b"/>
    <property type="match status" value="1"/>
</dbReference>
<evidence type="ECO:0000256" key="4">
    <source>
        <dbReference type="ARBA" id="ARBA00022741"/>
    </source>
</evidence>
<dbReference type="RefSeq" id="WP_120200064.1">
    <property type="nucleotide sequence ID" value="NZ_RAQJ01000001.1"/>
</dbReference>
<gene>
    <name evidence="11" type="ORF">BXY80_0975</name>
</gene>
<keyword evidence="12" id="KW-1185">Reference proteome</keyword>
<comment type="catalytic activity">
    <reaction evidence="8">
        <text>tRNA(Trp) + L-tryptophan + ATP = L-tryptophyl-tRNA(Trp) + AMP + diphosphate + H(+)</text>
        <dbReference type="Rhea" id="RHEA:24080"/>
        <dbReference type="Rhea" id="RHEA-COMP:9671"/>
        <dbReference type="Rhea" id="RHEA-COMP:9705"/>
        <dbReference type="ChEBI" id="CHEBI:15378"/>
        <dbReference type="ChEBI" id="CHEBI:30616"/>
        <dbReference type="ChEBI" id="CHEBI:33019"/>
        <dbReference type="ChEBI" id="CHEBI:57912"/>
        <dbReference type="ChEBI" id="CHEBI:78442"/>
        <dbReference type="ChEBI" id="CHEBI:78535"/>
        <dbReference type="ChEBI" id="CHEBI:456215"/>
        <dbReference type="EC" id="6.1.1.2"/>
    </reaction>
</comment>
<sequence length="322" mass="36520">MARILTGIQSTGTPHLGNILGAIQPAIEISKNDTNDSFLFIANMHTLTQIKDAATLRYSTYSVAATWLAFGLDVEKTVFYRQSDIPQVTELSWYLSCFFPYQRLTLAHSFKDKADRLEDVNAGLFLYPMLMAADILLYDAEIIPVGKDQLQHIEITRDVASRFHNKMGDTFVLPEGKVQESTKLIPGTDGQKMSKSRGNTINIFLDDKKLRKQIMSIETDSTPLEDPKDWKTCNCFALYKLLASENKINTMKVNYEKGGYGYGHAKQALFELILEKFAPQRERYNYYMNNLNEIDDVLAIGANKAKTVANNVLKRVREKVGY</sequence>
<dbReference type="GO" id="GO:0005829">
    <property type="term" value="C:cytosol"/>
    <property type="evidence" value="ECO:0007669"/>
    <property type="project" value="TreeGrafter"/>
</dbReference>
<dbReference type="InterPro" id="IPR014729">
    <property type="entry name" value="Rossmann-like_a/b/a_fold"/>
</dbReference>
<dbReference type="InterPro" id="IPR050203">
    <property type="entry name" value="Trp-tRNA_synthetase"/>
</dbReference>
<accession>A0A420DXA5</accession>
<dbReference type="FunFam" id="1.10.240.10:FF:000005">
    <property type="entry name" value="Tryptophan--tRNA ligase"/>
    <property type="match status" value="1"/>
</dbReference>
<evidence type="ECO:0000256" key="1">
    <source>
        <dbReference type="ARBA" id="ARBA00005594"/>
    </source>
</evidence>
<evidence type="ECO:0000256" key="5">
    <source>
        <dbReference type="ARBA" id="ARBA00022840"/>
    </source>
</evidence>
<dbReference type="Gene3D" id="1.10.240.10">
    <property type="entry name" value="Tyrosyl-Transfer RNA Synthetase"/>
    <property type="match status" value="1"/>
</dbReference>
<evidence type="ECO:0000256" key="2">
    <source>
        <dbReference type="ARBA" id="ARBA00013161"/>
    </source>
</evidence>
<keyword evidence="3 10" id="KW-0436">Ligase</keyword>
<evidence type="ECO:0000256" key="7">
    <source>
        <dbReference type="ARBA" id="ARBA00023146"/>
    </source>
</evidence>
<evidence type="ECO:0000256" key="8">
    <source>
        <dbReference type="ARBA" id="ARBA00049929"/>
    </source>
</evidence>
<comment type="caution">
    <text evidence="11">The sequence shown here is derived from an EMBL/GenBank/DDBJ whole genome shotgun (WGS) entry which is preliminary data.</text>
</comment>
<dbReference type="EC" id="6.1.1.2" evidence="2 9"/>
<organism evidence="11 12">
    <name type="scientific">Ichthyenterobacterium magnum</name>
    <dbReference type="NCBI Taxonomy" id="1230530"/>
    <lineage>
        <taxon>Bacteria</taxon>
        <taxon>Pseudomonadati</taxon>
        <taxon>Bacteroidota</taxon>
        <taxon>Flavobacteriia</taxon>
        <taxon>Flavobacteriales</taxon>
        <taxon>Flavobacteriaceae</taxon>
        <taxon>Ichthyenterobacterium</taxon>
    </lineage>
</organism>
<evidence type="ECO:0000256" key="9">
    <source>
        <dbReference type="NCBIfam" id="TIGR00233"/>
    </source>
</evidence>
<keyword evidence="7 10" id="KW-0030">Aminoacyl-tRNA synthetase</keyword>
<keyword evidence="5 10" id="KW-0067">ATP-binding</keyword>
<dbReference type="OrthoDB" id="9801042at2"/>
<evidence type="ECO:0000313" key="11">
    <source>
        <dbReference type="EMBL" id="RKE98880.1"/>
    </source>
</evidence>
<dbReference type="SUPFAM" id="SSF52374">
    <property type="entry name" value="Nucleotidylyl transferase"/>
    <property type="match status" value="1"/>
</dbReference>
<dbReference type="PANTHER" id="PTHR43766">
    <property type="entry name" value="TRYPTOPHAN--TRNA LIGASE, MITOCHONDRIAL"/>
    <property type="match status" value="1"/>
</dbReference>
<reference evidence="11 12" key="1">
    <citation type="submission" date="2018-09" db="EMBL/GenBank/DDBJ databases">
        <title>Genomic Encyclopedia of Archaeal and Bacterial Type Strains, Phase II (KMG-II): from individual species to whole genera.</title>
        <authorList>
            <person name="Goeker M."/>
        </authorList>
    </citation>
    <scope>NUCLEOTIDE SEQUENCE [LARGE SCALE GENOMIC DNA]</scope>
    <source>
        <strain evidence="11 12">DSM 26283</strain>
    </source>
</reference>
<evidence type="ECO:0000313" key="12">
    <source>
        <dbReference type="Proteomes" id="UP000284892"/>
    </source>
</evidence>